<name>A0ABY9TD46_BREBE</name>
<geneLocation type="plasmid" evidence="3 4">
    <name>pBbsI</name>
</geneLocation>
<accession>A0ABY9TD46</accession>
<keyword evidence="2" id="KW-0472">Membrane</keyword>
<dbReference type="EMBL" id="CP134052">
    <property type="protein sequence ID" value="WNC17898.1"/>
    <property type="molecule type" value="Genomic_DNA"/>
</dbReference>
<keyword evidence="2" id="KW-0812">Transmembrane</keyword>
<evidence type="ECO:0000313" key="4">
    <source>
        <dbReference type="Proteomes" id="UP001256827"/>
    </source>
</evidence>
<dbReference type="Proteomes" id="UP001256827">
    <property type="component" value="Plasmid pBbsI"/>
</dbReference>
<proteinExistence type="predicted"/>
<feature type="transmembrane region" description="Helical" evidence="2">
    <location>
        <begin position="5"/>
        <end position="22"/>
    </location>
</feature>
<evidence type="ECO:0000313" key="3">
    <source>
        <dbReference type="EMBL" id="WNC17898.1"/>
    </source>
</evidence>
<sequence>MQGIVSMIVVCILLLGTTFWIWNNDDGLGDGIDDGARTVSEKVEQFDYSHTTAPGAGHNNEMEDNQAD</sequence>
<dbReference type="RefSeq" id="WP_310774701.1">
    <property type="nucleotide sequence ID" value="NZ_CP134052.1"/>
</dbReference>
<keyword evidence="3" id="KW-0614">Plasmid</keyword>
<evidence type="ECO:0000256" key="2">
    <source>
        <dbReference type="SAM" id="Phobius"/>
    </source>
</evidence>
<evidence type="ECO:0000256" key="1">
    <source>
        <dbReference type="SAM" id="MobiDB-lite"/>
    </source>
</evidence>
<keyword evidence="4" id="KW-1185">Reference proteome</keyword>
<reference evidence="3 4" key="1">
    <citation type="submission" date="2023-09" db="EMBL/GenBank/DDBJ databases">
        <title>Complete Genome and Methylome dissection of Bacillus brevis NEB573 original source of BbsI restriction endonuclease.</title>
        <authorList>
            <person name="Fomenkov A."/>
            <person name="Roberts R.D."/>
        </authorList>
    </citation>
    <scope>NUCLEOTIDE SEQUENCE [LARGE SCALE GENOMIC DNA]</scope>
    <source>
        <strain evidence="3 4">NEB573</strain>
        <plasmid evidence="3 4">pBbsI</plasmid>
    </source>
</reference>
<feature type="region of interest" description="Disordered" evidence="1">
    <location>
        <begin position="48"/>
        <end position="68"/>
    </location>
</feature>
<gene>
    <name evidence="3" type="ORF">RGB73_30480</name>
</gene>
<organism evidence="3 4">
    <name type="scientific">Brevibacillus brevis</name>
    <name type="common">Bacillus brevis</name>
    <dbReference type="NCBI Taxonomy" id="1393"/>
    <lineage>
        <taxon>Bacteria</taxon>
        <taxon>Bacillati</taxon>
        <taxon>Bacillota</taxon>
        <taxon>Bacilli</taxon>
        <taxon>Bacillales</taxon>
        <taxon>Paenibacillaceae</taxon>
        <taxon>Brevibacillus</taxon>
    </lineage>
</organism>
<keyword evidence="2" id="KW-1133">Transmembrane helix</keyword>
<protein>
    <submittedName>
        <fullName evidence="3">Uncharacterized protein</fullName>
    </submittedName>
</protein>